<gene>
    <name evidence="5" type="ORF">WQ57_01160</name>
</gene>
<comment type="caution">
    <text evidence="5">The sequence shown here is derived from an EMBL/GenBank/DDBJ whole genome shotgun (WGS) entry which is preliminary data.</text>
</comment>
<dbReference type="PROSITE" id="PS50949">
    <property type="entry name" value="HTH_GNTR"/>
    <property type="match status" value="1"/>
</dbReference>
<dbReference type="InterPro" id="IPR011711">
    <property type="entry name" value="GntR_C"/>
</dbReference>
<organism evidence="5 6">
    <name type="scientific">Mesobacillus campisalis</name>
    <dbReference type="NCBI Taxonomy" id="1408103"/>
    <lineage>
        <taxon>Bacteria</taxon>
        <taxon>Bacillati</taxon>
        <taxon>Bacillota</taxon>
        <taxon>Bacilli</taxon>
        <taxon>Bacillales</taxon>
        <taxon>Bacillaceae</taxon>
        <taxon>Mesobacillus</taxon>
    </lineage>
</organism>
<dbReference type="PANTHER" id="PTHR43537">
    <property type="entry name" value="TRANSCRIPTIONAL REGULATOR, GNTR FAMILY"/>
    <property type="match status" value="1"/>
</dbReference>
<dbReference type="GO" id="GO:0003677">
    <property type="term" value="F:DNA binding"/>
    <property type="evidence" value="ECO:0007669"/>
    <property type="project" value="UniProtKB-KW"/>
</dbReference>
<reference evidence="5 6" key="1">
    <citation type="submission" date="2015-04" db="EMBL/GenBank/DDBJ databases">
        <title>Taxonomic description and genome sequence of Bacillus campisalis sp. nov., a novel member of the genus Bacillus isolated from solar saltern.</title>
        <authorList>
            <person name="Mathan Kumar R."/>
            <person name="Kaur G."/>
            <person name="Kumar A."/>
            <person name="Singh N.K."/>
            <person name="Kaur N."/>
            <person name="Kumar N."/>
            <person name="Mayilraj S."/>
        </authorList>
    </citation>
    <scope>NUCLEOTIDE SEQUENCE [LARGE SCALE GENOMIC DNA]</scope>
    <source>
        <strain evidence="5 6">SA2-6</strain>
    </source>
</reference>
<dbReference type="Pfam" id="PF07729">
    <property type="entry name" value="FCD"/>
    <property type="match status" value="1"/>
</dbReference>
<evidence type="ECO:0000256" key="2">
    <source>
        <dbReference type="ARBA" id="ARBA00023125"/>
    </source>
</evidence>
<keyword evidence="6" id="KW-1185">Reference proteome</keyword>
<keyword evidence="2" id="KW-0238">DNA-binding</keyword>
<proteinExistence type="predicted"/>
<dbReference type="Pfam" id="PF00392">
    <property type="entry name" value="GntR"/>
    <property type="match status" value="1"/>
</dbReference>
<keyword evidence="3" id="KW-0804">Transcription</keyword>
<name>A0A0M2T3S8_9BACI</name>
<dbReference type="PANTHER" id="PTHR43537:SF5">
    <property type="entry name" value="UXU OPERON TRANSCRIPTIONAL REGULATOR"/>
    <property type="match status" value="1"/>
</dbReference>
<dbReference type="SUPFAM" id="SSF48008">
    <property type="entry name" value="GntR ligand-binding domain-like"/>
    <property type="match status" value="1"/>
</dbReference>
<dbReference type="InterPro" id="IPR036388">
    <property type="entry name" value="WH-like_DNA-bd_sf"/>
</dbReference>
<dbReference type="RefSeq" id="WP_046521853.1">
    <property type="nucleotide sequence ID" value="NZ_LAYY01000001.1"/>
</dbReference>
<evidence type="ECO:0000313" key="6">
    <source>
        <dbReference type="Proteomes" id="UP000034166"/>
    </source>
</evidence>
<keyword evidence="1" id="KW-0805">Transcription regulation</keyword>
<accession>A0A0M2T3S8</accession>
<evidence type="ECO:0000256" key="3">
    <source>
        <dbReference type="ARBA" id="ARBA00023163"/>
    </source>
</evidence>
<dbReference type="Gene3D" id="1.10.10.10">
    <property type="entry name" value="Winged helix-like DNA-binding domain superfamily/Winged helix DNA-binding domain"/>
    <property type="match status" value="1"/>
</dbReference>
<evidence type="ECO:0000256" key="1">
    <source>
        <dbReference type="ARBA" id="ARBA00023015"/>
    </source>
</evidence>
<dbReference type="InterPro" id="IPR000524">
    <property type="entry name" value="Tscrpt_reg_HTH_GntR"/>
</dbReference>
<evidence type="ECO:0000313" key="5">
    <source>
        <dbReference type="EMBL" id="KKK39912.1"/>
    </source>
</evidence>
<dbReference type="InterPro" id="IPR008920">
    <property type="entry name" value="TF_FadR/GntR_C"/>
</dbReference>
<evidence type="ECO:0000259" key="4">
    <source>
        <dbReference type="PROSITE" id="PS50949"/>
    </source>
</evidence>
<sequence length="231" mass="26683">MAKKVSTMVTEYLLEQIKLENYQIGDKLPSERELMQILNVGRSSLREALNTLVDMDVVEKRMGIGVFVKKTDFTNLVDSYVLSVLLDTEISGDLLEFRLMLEVESAGLAALKATDQELKVMEQAITKHILAIEQEKPTIEADELFHKSIVLATRNSVFIRVYHFLADLLHSFKQDLLKVENKEKSLQYHQEIYQAIKTRNKLQAKAVMREHLLEVTNRYMHAQKQVNKSYI</sequence>
<dbReference type="SUPFAM" id="SSF46785">
    <property type="entry name" value="Winged helix' DNA-binding domain"/>
    <property type="match status" value="1"/>
</dbReference>
<dbReference type="GO" id="GO:0003700">
    <property type="term" value="F:DNA-binding transcription factor activity"/>
    <property type="evidence" value="ECO:0007669"/>
    <property type="project" value="InterPro"/>
</dbReference>
<dbReference type="Gene3D" id="1.20.120.530">
    <property type="entry name" value="GntR ligand-binding domain-like"/>
    <property type="match status" value="1"/>
</dbReference>
<dbReference type="SMART" id="SM00895">
    <property type="entry name" value="FCD"/>
    <property type="match status" value="1"/>
</dbReference>
<dbReference type="PRINTS" id="PR00035">
    <property type="entry name" value="HTHGNTR"/>
</dbReference>
<dbReference type="EMBL" id="LAYY01000001">
    <property type="protein sequence ID" value="KKK39912.1"/>
    <property type="molecule type" value="Genomic_DNA"/>
</dbReference>
<dbReference type="SMART" id="SM00345">
    <property type="entry name" value="HTH_GNTR"/>
    <property type="match status" value="1"/>
</dbReference>
<dbReference type="InterPro" id="IPR036390">
    <property type="entry name" value="WH_DNA-bd_sf"/>
</dbReference>
<protein>
    <submittedName>
        <fullName evidence="5">Transcriptional regulator</fullName>
    </submittedName>
</protein>
<dbReference type="AlphaFoldDB" id="A0A0M2T3S8"/>
<dbReference type="CDD" id="cd07377">
    <property type="entry name" value="WHTH_GntR"/>
    <property type="match status" value="1"/>
</dbReference>
<dbReference type="Proteomes" id="UP000034166">
    <property type="component" value="Unassembled WGS sequence"/>
</dbReference>
<dbReference type="PATRIC" id="fig|1408103.3.peg.254"/>
<feature type="domain" description="HTH gntR-type" evidence="4">
    <location>
        <begin position="3"/>
        <end position="71"/>
    </location>
</feature>